<comment type="subunit">
    <text evidence="2 8">Tetramer of two alpha and two beta chains.</text>
</comment>
<comment type="function">
    <text evidence="8">The alpha subunit is responsible for the aldol cleavage of indoleglycerol phosphate to indole and glyceraldehyde 3-phosphate.</text>
</comment>
<evidence type="ECO:0000313" key="10">
    <source>
        <dbReference type="EMBL" id="KXB69015.1"/>
    </source>
</evidence>
<dbReference type="PANTHER" id="PTHR43406">
    <property type="entry name" value="TRYPTOPHAN SYNTHASE, ALPHA CHAIN"/>
    <property type="match status" value="1"/>
</dbReference>
<dbReference type="Gene3D" id="3.20.20.70">
    <property type="entry name" value="Aldolase class I"/>
    <property type="match status" value="1"/>
</dbReference>
<comment type="similarity">
    <text evidence="8 9">Belongs to the TrpA family.</text>
</comment>
<evidence type="ECO:0000256" key="4">
    <source>
        <dbReference type="ARBA" id="ARBA00022822"/>
    </source>
</evidence>
<dbReference type="GO" id="GO:0004834">
    <property type="term" value="F:tryptophan synthase activity"/>
    <property type="evidence" value="ECO:0007669"/>
    <property type="project" value="UniProtKB-UniRule"/>
</dbReference>
<dbReference type="PANTHER" id="PTHR43406:SF1">
    <property type="entry name" value="TRYPTOPHAN SYNTHASE ALPHA CHAIN, CHLOROPLASTIC"/>
    <property type="match status" value="1"/>
</dbReference>
<comment type="pathway">
    <text evidence="1 8">Amino-acid biosynthesis; L-tryptophan biosynthesis; L-tryptophan from chorismate: step 5/5.</text>
</comment>
<dbReference type="InterPro" id="IPR011060">
    <property type="entry name" value="RibuloseP-bd_barrel"/>
</dbReference>
<evidence type="ECO:0000256" key="2">
    <source>
        <dbReference type="ARBA" id="ARBA00011270"/>
    </source>
</evidence>
<evidence type="ECO:0000256" key="7">
    <source>
        <dbReference type="ARBA" id="ARBA00049047"/>
    </source>
</evidence>
<dbReference type="HAMAP" id="MF_00131">
    <property type="entry name" value="Trp_synth_alpha"/>
    <property type="match status" value="1"/>
</dbReference>
<dbReference type="STRING" id="157687.HMPREF3180_00557"/>
<protein>
    <recommendedName>
        <fullName evidence="8">Tryptophan synthase alpha chain</fullName>
        <ecNumber evidence="8">4.2.1.20</ecNumber>
    </recommendedName>
</protein>
<gene>
    <name evidence="8" type="primary">trpA</name>
    <name evidence="10" type="ORF">HMPREF3180_00557</name>
</gene>
<sequence length="257" mass="28713">MEVLKMSKKIIDVFKEKEKVNIGYIVAGFPSVDFTKQFLQNLDNTALDMLEVGIPYSDPLADGKLISHASFLASEAGVTTDTVFDLLTEIKDDISKPLIFLIYYNLIFAYGIDEFIKKCKKANIKGLIIPDLPYEEAFEMSEKLRENEIALIPLVSVTSGNRIKKIVSQGDGFIYAIGSLGVTGSKQVDLPRLESFIKEIRKVSDLPVSLGFGIKNNDNVNTMRKYADGVIVGTSIVDFTFKNDVDYTIQKINELFK</sequence>
<accession>A0A134AMT9</accession>
<dbReference type="EMBL" id="LSDD01000036">
    <property type="protein sequence ID" value="KXB69015.1"/>
    <property type="molecule type" value="Genomic_DNA"/>
</dbReference>
<feature type="active site" description="Proton acceptor" evidence="8">
    <location>
        <position position="62"/>
    </location>
</feature>
<dbReference type="Pfam" id="PF00290">
    <property type="entry name" value="Trp_syntA"/>
    <property type="match status" value="1"/>
</dbReference>
<keyword evidence="11" id="KW-1185">Reference proteome</keyword>
<keyword evidence="5 8" id="KW-0057">Aromatic amino acid biosynthesis</keyword>
<evidence type="ECO:0000256" key="1">
    <source>
        <dbReference type="ARBA" id="ARBA00004733"/>
    </source>
</evidence>
<evidence type="ECO:0000256" key="6">
    <source>
        <dbReference type="ARBA" id="ARBA00023239"/>
    </source>
</evidence>
<comment type="caution">
    <text evidence="10">The sequence shown here is derived from an EMBL/GenBank/DDBJ whole genome shotgun (WGS) entry which is preliminary data.</text>
</comment>
<dbReference type="GO" id="GO:0005829">
    <property type="term" value="C:cytosol"/>
    <property type="evidence" value="ECO:0007669"/>
    <property type="project" value="TreeGrafter"/>
</dbReference>
<evidence type="ECO:0000256" key="5">
    <source>
        <dbReference type="ARBA" id="ARBA00023141"/>
    </source>
</evidence>
<dbReference type="AlphaFoldDB" id="A0A134AMT9"/>
<dbReference type="InterPro" id="IPR013785">
    <property type="entry name" value="Aldolase_TIM"/>
</dbReference>
<dbReference type="CDD" id="cd04724">
    <property type="entry name" value="Tryptophan_synthase_alpha"/>
    <property type="match status" value="1"/>
</dbReference>
<dbReference type="InterPro" id="IPR018204">
    <property type="entry name" value="Trp_synthase_alpha_AS"/>
</dbReference>
<dbReference type="PATRIC" id="fig|157687.3.peg.556"/>
<keyword evidence="4 8" id="KW-0822">Tryptophan biosynthesis</keyword>
<dbReference type="SUPFAM" id="SSF51366">
    <property type="entry name" value="Ribulose-phoshate binding barrel"/>
    <property type="match status" value="1"/>
</dbReference>
<name>A0A134AMT9_9FUSO</name>
<keyword evidence="6 8" id="KW-0456">Lyase</keyword>
<dbReference type="Proteomes" id="UP000070483">
    <property type="component" value="Unassembled WGS sequence"/>
</dbReference>
<evidence type="ECO:0000256" key="3">
    <source>
        <dbReference type="ARBA" id="ARBA00022605"/>
    </source>
</evidence>
<dbReference type="InterPro" id="IPR002028">
    <property type="entry name" value="Trp_synthase_suA"/>
</dbReference>
<dbReference type="UniPathway" id="UPA00035">
    <property type="reaction ID" value="UER00044"/>
</dbReference>
<proteinExistence type="inferred from homology"/>
<reference evidence="11" key="1">
    <citation type="submission" date="2016-01" db="EMBL/GenBank/DDBJ databases">
        <authorList>
            <person name="Mitreva M."/>
            <person name="Pepin K.H."/>
            <person name="Mihindukulasuriya K.A."/>
            <person name="Fulton R."/>
            <person name="Fronick C."/>
            <person name="O'Laughlin M."/>
            <person name="Miner T."/>
            <person name="Herter B."/>
            <person name="Rosa B.A."/>
            <person name="Cordes M."/>
            <person name="Tomlinson C."/>
            <person name="Wollam A."/>
            <person name="Palsikar V.B."/>
            <person name="Mardis E.R."/>
            <person name="Wilson R.K."/>
        </authorList>
    </citation>
    <scope>NUCLEOTIDE SEQUENCE [LARGE SCALE GENOMIC DNA]</scope>
    <source>
        <strain evidence="11">KA00185</strain>
    </source>
</reference>
<comment type="catalytic activity">
    <reaction evidence="7 8">
        <text>(1S,2R)-1-C-(indol-3-yl)glycerol 3-phosphate + L-serine = D-glyceraldehyde 3-phosphate + L-tryptophan + H2O</text>
        <dbReference type="Rhea" id="RHEA:10532"/>
        <dbReference type="ChEBI" id="CHEBI:15377"/>
        <dbReference type="ChEBI" id="CHEBI:33384"/>
        <dbReference type="ChEBI" id="CHEBI:57912"/>
        <dbReference type="ChEBI" id="CHEBI:58866"/>
        <dbReference type="ChEBI" id="CHEBI:59776"/>
        <dbReference type="EC" id="4.2.1.20"/>
    </reaction>
</comment>
<evidence type="ECO:0000256" key="9">
    <source>
        <dbReference type="RuleBase" id="RU003662"/>
    </source>
</evidence>
<feature type="active site" description="Proton acceptor" evidence="8">
    <location>
        <position position="51"/>
    </location>
</feature>
<organism evidence="10 11">
    <name type="scientific">Leptotrichia wadei</name>
    <dbReference type="NCBI Taxonomy" id="157687"/>
    <lineage>
        <taxon>Bacteria</taxon>
        <taxon>Fusobacteriati</taxon>
        <taxon>Fusobacteriota</taxon>
        <taxon>Fusobacteriia</taxon>
        <taxon>Fusobacteriales</taxon>
        <taxon>Leptotrichiaceae</taxon>
        <taxon>Leptotrichia</taxon>
    </lineage>
</organism>
<evidence type="ECO:0000313" key="11">
    <source>
        <dbReference type="Proteomes" id="UP000070483"/>
    </source>
</evidence>
<keyword evidence="3 8" id="KW-0028">Amino-acid biosynthesis</keyword>
<evidence type="ECO:0000256" key="8">
    <source>
        <dbReference type="HAMAP-Rule" id="MF_00131"/>
    </source>
</evidence>
<dbReference type="EC" id="4.2.1.20" evidence="8"/>
<dbReference type="PROSITE" id="PS00167">
    <property type="entry name" value="TRP_SYNTHASE_ALPHA"/>
    <property type="match status" value="1"/>
</dbReference>
<dbReference type="NCBIfam" id="TIGR00262">
    <property type="entry name" value="trpA"/>
    <property type="match status" value="1"/>
</dbReference>